<comment type="caution">
    <text evidence="2">The sequence shown here is derived from an EMBL/GenBank/DDBJ whole genome shotgun (WGS) entry which is preliminary data.</text>
</comment>
<dbReference type="EMBL" id="VSRR010007148">
    <property type="protein sequence ID" value="MPC46313.1"/>
    <property type="molecule type" value="Genomic_DNA"/>
</dbReference>
<feature type="compositionally biased region" description="Polar residues" evidence="1">
    <location>
        <begin position="1"/>
        <end position="16"/>
    </location>
</feature>
<reference evidence="2 3" key="1">
    <citation type="submission" date="2019-05" db="EMBL/GenBank/DDBJ databases">
        <title>Another draft genome of Portunus trituberculatus and its Hox gene families provides insights of decapod evolution.</title>
        <authorList>
            <person name="Jeong J.-H."/>
            <person name="Song I."/>
            <person name="Kim S."/>
            <person name="Choi T."/>
            <person name="Kim D."/>
            <person name="Ryu S."/>
            <person name="Kim W."/>
        </authorList>
    </citation>
    <scope>NUCLEOTIDE SEQUENCE [LARGE SCALE GENOMIC DNA]</scope>
    <source>
        <tissue evidence="2">Muscle</tissue>
    </source>
</reference>
<feature type="compositionally biased region" description="Polar residues" evidence="1">
    <location>
        <begin position="89"/>
        <end position="103"/>
    </location>
</feature>
<evidence type="ECO:0000313" key="2">
    <source>
        <dbReference type="EMBL" id="MPC46313.1"/>
    </source>
</evidence>
<accession>A0A5B7FMH5</accession>
<dbReference type="Proteomes" id="UP000324222">
    <property type="component" value="Unassembled WGS sequence"/>
</dbReference>
<feature type="compositionally biased region" description="Basic residues" evidence="1">
    <location>
        <begin position="65"/>
        <end position="75"/>
    </location>
</feature>
<evidence type="ECO:0000313" key="3">
    <source>
        <dbReference type="Proteomes" id="UP000324222"/>
    </source>
</evidence>
<feature type="compositionally biased region" description="Basic and acidic residues" evidence="1">
    <location>
        <begin position="52"/>
        <end position="63"/>
    </location>
</feature>
<name>A0A5B7FMH5_PORTR</name>
<evidence type="ECO:0000256" key="1">
    <source>
        <dbReference type="SAM" id="MobiDB-lite"/>
    </source>
</evidence>
<keyword evidence="3" id="KW-1185">Reference proteome</keyword>
<organism evidence="2 3">
    <name type="scientific">Portunus trituberculatus</name>
    <name type="common">Swimming crab</name>
    <name type="synonym">Neptunus trituberculatus</name>
    <dbReference type="NCBI Taxonomy" id="210409"/>
    <lineage>
        <taxon>Eukaryota</taxon>
        <taxon>Metazoa</taxon>
        <taxon>Ecdysozoa</taxon>
        <taxon>Arthropoda</taxon>
        <taxon>Crustacea</taxon>
        <taxon>Multicrustacea</taxon>
        <taxon>Malacostraca</taxon>
        <taxon>Eumalacostraca</taxon>
        <taxon>Eucarida</taxon>
        <taxon>Decapoda</taxon>
        <taxon>Pleocyemata</taxon>
        <taxon>Brachyura</taxon>
        <taxon>Eubrachyura</taxon>
        <taxon>Portunoidea</taxon>
        <taxon>Portunidae</taxon>
        <taxon>Portuninae</taxon>
        <taxon>Portunus</taxon>
    </lineage>
</organism>
<gene>
    <name evidence="2" type="ORF">E2C01_040030</name>
</gene>
<feature type="region of interest" description="Disordered" evidence="1">
    <location>
        <begin position="1"/>
        <end position="121"/>
    </location>
</feature>
<dbReference type="AlphaFoldDB" id="A0A5B7FMH5"/>
<sequence>MAARCTNLTSLNLTKSATKKTGALGRPTRQEPQRWKDSLATGDKERRKREGKKAPHDRDEAAKTHSARRANKNSHPRASVKTPPVGKHASTSPGIQSTALNDDQTADEAGRGEGRPVRTRTLPCFLTPLPLLSHLATPAPHPGASMPLRP</sequence>
<feature type="compositionally biased region" description="Basic and acidic residues" evidence="1">
    <location>
        <begin position="28"/>
        <end position="45"/>
    </location>
</feature>
<protein>
    <submittedName>
        <fullName evidence="2">Uncharacterized protein</fullName>
    </submittedName>
</protein>
<proteinExistence type="predicted"/>